<dbReference type="AlphaFoldDB" id="A0AA86QAG3"/>
<keyword evidence="3 6" id="KW-1133">Transmembrane helix</keyword>
<dbReference type="GO" id="GO:0005794">
    <property type="term" value="C:Golgi apparatus"/>
    <property type="evidence" value="ECO:0007669"/>
    <property type="project" value="TreeGrafter"/>
</dbReference>
<dbReference type="PANTHER" id="PTHR10783:SF103">
    <property type="entry name" value="SOLUTE CARRIER FAMILY 53 MEMBER 1"/>
    <property type="match status" value="1"/>
</dbReference>
<dbReference type="PANTHER" id="PTHR10783">
    <property type="entry name" value="XENOTROPIC AND POLYTROPIC RETROVIRUS RECEPTOR 1-RELATED"/>
    <property type="match status" value="1"/>
</dbReference>
<feature type="transmembrane region" description="Helical" evidence="6">
    <location>
        <begin position="345"/>
        <end position="364"/>
    </location>
</feature>
<feature type="transmembrane region" description="Helical" evidence="6">
    <location>
        <begin position="211"/>
        <end position="236"/>
    </location>
</feature>
<feature type="compositionally biased region" description="Polar residues" evidence="5">
    <location>
        <begin position="758"/>
        <end position="768"/>
    </location>
</feature>
<feature type="domain" description="EXS" evidence="7">
    <location>
        <begin position="417"/>
        <end position="623"/>
    </location>
</feature>
<sequence length="807" mass="94481">MQYEVNPDWHHRCVRNTLLASICNKIDTLDILDKEKPLRRMSLSRNIVYPISEEQEEIKKLSQQFLTEMQLDINMIDSFFMEELNKIINFSNEIQQMTNKAIRINLEQSKRTVISDKMRQCLNQAAQLQNYALSNFGQLRKLCVLQDKASTFAFDAQFLLEETCKEKQFDKNEHFDQIENVLASCYSQLFNVCAKKALFEIRRKDQVQQTVAVETGMQSGFAIAIILIFLNLQAFFFRQKSNKLSAIQQMLIRSNFMVAIEFLVWSCMVMFQYKRKINYRFILGIPEGIARKEHLKVVAIGAVHICIVFITTGCCYMGIMKNNGFQIPLMFQKQVYAVIGMWKPIYWLCIPKLLIPMYITINIVKSKGKDCIASYFFESLFKIFTPWRQNIEFHHFVFCSSMCSCRDALRDIFGIISCNRAPDYVTVTLANLVNVNRVYQSWRRVRFNNQIYPHAIYMAQFGLNIFCTFNQIAKIKDITISYWIFVTTKLIDSGFKIFFDIYEDWGMVVGGSGARRFKDKPEKWAFGKYVRRPSQLTLWQVIFCHAFDYFGVSFWLLTLSPKMDYITTQFWYKTFLPCLEECRRGVWVLMRMDNQQASNVESYVETSYVPLVMDDYERKVQKKELKEQEDKQILKQLEELQDFFKTSTTEQYELAKQKMQNLSIDDTISKLKIRCSVSSINLLKDKTVVDSPRSENVTAVISTPSNFKPQKQAVLEMQKFAKAQERKLKLEALTKNVVNDLRKVKGKAIEMKDKRCSESSTTHPGTNKDTIEHESDHQRNDELSSISHSSVRSYHEEDIGRKSKTEK</sequence>
<protein>
    <submittedName>
        <fullName evidence="8">EXS family protein</fullName>
    </submittedName>
    <submittedName>
        <fullName evidence="9">EXS_family protein</fullName>
    </submittedName>
</protein>
<comment type="caution">
    <text evidence="8">The sequence shown here is derived from an EMBL/GenBank/DDBJ whole genome shotgun (WGS) entry which is preliminary data.</text>
</comment>
<dbReference type="EMBL" id="CATOUU010000838">
    <property type="protein sequence ID" value="CAI9953391.1"/>
    <property type="molecule type" value="Genomic_DNA"/>
</dbReference>
<proteinExistence type="predicted"/>
<evidence type="ECO:0000256" key="3">
    <source>
        <dbReference type="ARBA" id="ARBA00022989"/>
    </source>
</evidence>
<name>A0AA86QAG3_9EUKA</name>
<feature type="compositionally biased region" description="Basic and acidic residues" evidence="5">
    <location>
        <begin position="769"/>
        <end position="782"/>
    </location>
</feature>
<feature type="transmembrane region" description="Helical" evidence="6">
    <location>
        <begin position="294"/>
        <end position="319"/>
    </location>
</feature>
<feature type="region of interest" description="Disordered" evidence="5">
    <location>
        <begin position="752"/>
        <end position="807"/>
    </location>
</feature>
<gene>
    <name evidence="9" type="ORF">HINF_LOCUS27717</name>
    <name evidence="8" type="ORF">HINF_LOCUS41036</name>
</gene>
<feature type="transmembrane region" description="Helical" evidence="6">
    <location>
        <begin position="536"/>
        <end position="557"/>
    </location>
</feature>
<evidence type="ECO:0000256" key="2">
    <source>
        <dbReference type="ARBA" id="ARBA00022692"/>
    </source>
</evidence>
<feature type="transmembrane region" description="Helical" evidence="6">
    <location>
        <begin position="256"/>
        <end position="273"/>
    </location>
</feature>
<accession>A0AA86QAG3</accession>
<organism evidence="8">
    <name type="scientific">Hexamita inflata</name>
    <dbReference type="NCBI Taxonomy" id="28002"/>
    <lineage>
        <taxon>Eukaryota</taxon>
        <taxon>Metamonada</taxon>
        <taxon>Diplomonadida</taxon>
        <taxon>Hexamitidae</taxon>
        <taxon>Hexamitinae</taxon>
        <taxon>Hexamita</taxon>
    </lineage>
</organism>
<reference evidence="9 10" key="2">
    <citation type="submission" date="2024-07" db="EMBL/GenBank/DDBJ databases">
        <authorList>
            <person name="Akdeniz Z."/>
        </authorList>
    </citation>
    <scope>NUCLEOTIDE SEQUENCE [LARGE SCALE GENOMIC DNA]</scope>
</reference>
<dbReference type="EMBL" id="CAXDID020000086">
    <property type="protein sequence ID" value="CAL6020696.1"/>
    <property type="molecule type" value="Genomic_DNA"/>
</dbReference>
<dbReference type="GO" id="GO:0005886">
    <property type="term" value="C:plasma membrane"/>
    <property type="evidence" value="ECO:0007669"/>
    <property type="project" value="TreeGrafter"/>
</dbReference>
<keyword evidence="4 6" id="KW-0472">Membrane</keyword>
<evidence type="ECO:0000256" key="4">
    <source>
        <dbReference type="ARBA" id="ARBA00023136"/>
    </source>
</evidence>
<evidence type="ECO:0000313" key="10">
    <source>
        <dbReference type="Proteomes" id="UP001642409"/>
    </source>
</evidence>
<dbReference type="GO" id="GO:0000822">
    <property type="term" value="F:inositol hexakisphosphate binding"/>
    <property type="evidence" value="ECO:0007669"/>
    <property type="project" value="TreeGrafter"/>
</dbReference>
<dbReference type="Pfam" id="PF03124">
    <property type="entry name" value="EXS"/>
    <property type="match status" value="1"/>
</dbReference>
<keyword evidence="10" id="KW-1185">Reference proteome</keyword>
<dbReference type="GO" id="GO:0006817">
    <property type="term" value="P:phosphate ion transport"/>
    <property type="evidence" value="ECO:0007669"/>
    <property type="project" value="TreeGrafter"/>
</dbReference>
<evidence type="ECO:0000313" key="8">
    <source>
        <dbReference type="EMBL" id="CAI9953391.1"/>
    </source>
</evidence>
<dbReference type="Proteomes" id="UP001642409">
    <property type="component" value="Unassembled WGS sequence"/>
</dbReference>
<comment type="subcellular location">
    <subcellularLocation>
        <location evidence="1">Membrane</location>
        <topology evidence="1">Multi-pass membrane protein</topology>
    </subcellularLocation>
</comment>
<evidence type="ECO:0000256" key="5">
    <source>
        <dbReference type="SAM" id="MobiDB-lite"/>
    </source>
</evidence>
<keyword evidence="2 6" id="KW-0812">Transmembrane</keyword>
<evidence type="ECO:0000256" key="6">
    <source>
        <dbReference type="SAM" id="Phobius"/>
    </source>
</evidence>
<feature type="compositionally biased region" description="Basic and acidic residues" evidence="5">
    <location>
        <begin position="793"/>
        <end position="807"/>
    </location>
</feature>
<evidence type="ECO:0000259" key="7">
    <source>
        <dbReference type="PROSITE" id="PS51380"/>
    </source>
</evidence>
<evidence type="ECO:0000256" key="1">
    <source>
        <dbReference type="ARBA" id="ARBA00004141"/>
    </source>
</evidence>
<dbReference type="InterPro" id="IPR004342">
    <property type="entry name" value="EXS_C"/>
</dbReference>
<dbReference type="PROSITE" id="PS51380">
    <property type="entry name" value="EXS"/>
    <property type="match status" value="1"/>
</dbReference>
<evidence type="ECO:0000313" key="9">
    <source>
        <dbReference type="EMBL" id="CAL6020696.1"/>
    </source>
</evidence>
<reference evidence="8" key="1">
    <citation type="submission" date="2023-06" db="EMBL/GenBank/DDBJ databases">
        <authorList>
            <person name="Kurt Z."/>
        </authorList>
    </citation>
    <scope>NUCLEOTIDE SEQUENCE</scope>
</reference>
<dbReference type="GO" id="GO:0016036">
    <property type="term" value="P:cellular response to phosphate starvation"/>
    <property type="evidence" value="ECO:0007669"/>
    <property type="project" value="TreeGrafter"/>
</dbReference>